<keyword evidence="1" id="KW-0472">Membrane</keyword>
<evidence type="ECO:0000256" key="1">
    <source>
        <dbReference type="SAM" id="Phobius"/>
    </source>
</evidence>
<accession>A0A1F6BYC2</accession>
<protein>
    <submittedName>
        <fullName evidence="2">Uncharacterized protein</fullName>
    </submittedName>
</protein>
<reference evidence="2 3" key="1">
    <citation type="journal article" date="2016" name="Nat. Commun.">
        <title>Thousands of microbial genomes shed light on interconnected biogeochemical processes in an aquifer system.</title>
        <authorList>
            <person name="Anantharaman K."/>
            <person name="Brown C.T."/>
            <person name="Hug L.A."/>
            <person name="Sharon I."/>
            <person name="Castelle C.J."/>
            <person name="Probst A.J."/>
            <person name="Thomas B.C."/>
            <person name="Singh A."/>
            <person name="Wilkins M.J."/>
            <person name="Karaoz U."/>
            <person name="Brodie E.L."/>
            <person name="Williams K.H."/>
            <person name="Hubbard S.S."/>
            <person name="Banfield J.F."/>
        </authorList>
    </citation>
    <scope>NUCLEOTIDE SEQUENCE [LARGE SCALE GENOMIC DNA]</scope>
</reference>
<keyword evidence="1" id="KW-1133">Transmembrane helix</keyword>
<gene>
    <name evidence="2" type="ORF">A2837_01730</name>
</gene>
<dbReference type="AlphaFoldDB" id="A0A1F6BYC2"/>
<dbReference type="STRING" id="1798475.A2837_01730"/>
<dbReference type="Proteomes" id="UP000176322">
    <property type="component" value="Unassembled WGS sequence"/>
</dbReference>
<organism evidence="2 3">
    <name type="scientific">Candidatus Kaiserbacteria bacterium RIFCSPHIGHO2_01_FULL_46_22</name>
    <dbReference type="NCBI Taxonomy" id="1798475"/>
    <lineage>
        <taxon>Bacteria</taxon>
        <taxon>Candidatus Kaiseribacteriota</taxon>
    </lineage>
</organism>
<evidence type="ECO:0000313" key="3">
    <source>
        <dbReference type="Proteomes" id="UP000176322"/>
    </source>
</evidence>
<keyword evidence="1" id="KW-0812">Transmembrane</keyword>
<evidence type="ECO:0000313" key="2">
    <source>
        <dbReference type="EMBL" id="OGG41910.1"/>
    </source>
</evidence>
<feature type="transmembrane region" description="Helical" evidence="1">
    <location>
        <begin position="6"/>
        <end position="23"/>
    </location>
</feature>
<name>A0A1F6BYC2_9BACT</name>
<proteinExistence type="predicted"/>
<feature type="transmembrane region" description="Helical" evidence="1">
    <location>
        <begin position="52"/>
        <end position="75"/>
    </location>
</feature>
<sequence>MWILQIVGLVTLVISMVLFFSMMAPHKVTLPVLVSVSAFHIFFLGLDPYRGLWFEVGALIVVLLMTAFEVTHVLLELSHYKKKCKHLESLESIDRVRQVMRGTGS</sequence>
<dbReference type="EMBL" id="MFKO01000002">
    <property type="protein sequence ID" value="OGG41910.1"/>
    <property type="molecule type" value="Genomic_DNA"/>
</dbReference>
<comment type="caution">
    <text evidence="2">The sequence shown here is derived from an EMBL/GenBank/DDBJ whole genome shotgun (WGS) entry which is preliminary data.</text>
</comment>